<protein>
    <submittedName>
        <fullName evidence="5">Murein DD-endopeptidase MepM/ murein hydrolase activator NlpD</fullName>
    </submittedName>
</protein>
<feature type="chain" id="PRO_5016869951" evidence="3">
    <location>
        <begin position="28"/>
        <end position="436"/>
    </location>
</feature>
<sequence>MRLRVCSGQWIAVSRIALVGLIGSAAAACSSDTMRFAENPFSNPFAASDRFDSSAAPAAQAPAQNLAATTAVPTPSVQAQALPPVQAQPLSQPARVASAPAPAPVAGSANGWSAAGGTPITVGSNDNLNTISQRYGVPSSAILAASGLSSASQVKPGQRVVIPVYNAGSGSTQVASAPTPAPARPAMASQPAGQPKFRLVENSKAAAAPVEPVEAGKRSRPGMTATAKAEPAPAPVKEAPVRTASAAPEPLVSAARPVVEQSTKVAAYADPQQMKPVVQPVPAQPVAAAPAPAPVAQPEAAKAPVQEPEQTASVSGDFRWPARGRVIAGFGANGGNEGINIAVPEGTPVKAAEAGTVTYAGSEVKGYGNLVLIRHENGYVSAYAHNGALSVKRGEQVKRGQVIATSGQSGNVTSPQLHFEIRKGSTPVDPIKYLGG</sequence>
<dbReference type="Proteomes" id="UP000254925">
    <property type="component" value="Unassembled WGS sequence"/>
</dbReference>
<feature type="compositionally biased region" description="Low complexity" evidence="2">
    <location>
        <begin position="290"/>
        <end position="310"/>
    </location>
</feature>
<dbReference type="SUPFAM" id="SSF51261">
    <property type="entry name" value="Duplicated hybrid motif"/>
    <property type="match status" value="1"/>
</dbReference>
<comment type="similarity">
    <text evidence="1">Belongs to the E.coli NlpD/Haemophilus LppB family.</text>
</comment>
<dbReference type="EMBL" id="QQBB01000003">
    <property type="protein sequence ID" value="RDI60095.1"/>
    <property type="molecule type" value="Genomic_DNA"/>
</dbReference>
<dbReference type="Pfam" id="PF01551">
    <property type="entry name" value="Peptidase_M23"/>
    <property type="match status" value="1"/>
</dbReference>
<comment type="caution">
    <text evidence="5">The sequence shown here is derived from an EMBL/GenBank/DDBJ whole genome shotgun (WGS) entry which is preliminary data.</text>
</comment>
<dbReference type="AlphaFoldDB" id="A0A370HPD0"/>
<evidence type="ECO:0000256" key="2">
    <source>
        <dbReference type="SAM" id="MobiDB-lite"/>
    </source>
</evidence>
<keyword evidence="6" id="KW-1185">Reference proteome</keyword>
<feature type="signal peptide" evidence="3">
    <location>
        <begin position="1"/>
        <end position="27"/>
    </location>
</feature>
<feature type="domain" description="LysM" evidence="4">
    <location>
        <begin position="118"/>
        <end position="162"/>
    </location>
</feature>
<accession>A0A370HPD0</accession>
<evidence type="ECO:0000313" key="6">
    <source>
        <dbReference type="Proteomes" id="UP000254925"/>
    </source>
</evidence>
<dbReference type="InterPro" id="IPR036779">
    <property type="entry name" value="LysM_dom_sf"/>
</dbReference>
<name>A0A370HPD0_9HYPH</name>
<dbReference type="InterPro" id="IPR011055">
    <property type="entry name" value="Dup_hybrid_motif"/>
</dbReference>
<dbReference type="InterPro" id="IPR016047">
    <property type="entry name" value="M23ase_b-sheet_dom"/>
</dbReference>
<dbReference type="PROSITE" id="PS51782">
    <property type="entry name" value="LYSM"/>
    <property type="match status" value="1"/>
</dbReference>
<dbReference type="PROSITE" id="PS51257">
    <property type="entry name" value="PROKAR_LIPOPROTEIN"/>
    <property type="match status" value="1"/>
</dbReference>
<keyword evidence="3" id="KW-0732">Signal</keyword>
<dbReference type="InterPro" id="IPR018392">
    <property type="entry name" value="LysM"/>
</dbReference>
<reference evidence="5 6" key="1">
    <citation type="submission" date="2018-07" db="EMBL/GenBank/DDBJ databases">
        <title>Genomic Encyclopedia of Type Strains, Phase IV (KMG-IV): sequencing the most valuable type-strain genomes for metagenomic binning, comparative biology and taxonomic classification.</title>
        <authorList>
            <person name="Goeker M."/>
        </authorList>
    </citation>
    <scope>NUCLEOTIDE SEQUENCE [LARGE SCALE GENOMIC DNA]</scope>
    <source>
        <strain evidence="5 6">DSM 14364</strain>
    </source>
</reference>
<dbReference type="Gene3D" id="2.70.70.10">
    <property type="entry name" value="Glucose Permease (Domain IIA)"/>
    <property type="match status" value="1"/>
</dbReference>
<dbReference type="CDD" id="cd00118">
    <property type="entry name" value="LysM"/>
    <property type="match status" value="1"/>
</dbReference>
<proteinExistence type="inferred from homology"/>
<evidence type="ECO:0000259" key="4">
    <source>
        <dbReference type="PROSITE" id="PS51782"/>
    </source>
</evidence>
<feature type="region of interest" description="Disordered" evidence="2">
    <location>
        <begin position="88"/>
        <end position="110"/>
    </location>
</feature>
<evidence type="ECO:0000256" key="3">
    <source>
        <dbReference type="SAM" id="SignalP"/>
    </source>
</evidence>
<dbReference type="InterPro" id="IPR050570">
    <property type="entry name" value="Cell_wall_metabolism_enzyme"/>
</dbReference>
<gene>
    <name evidence="5" type="ORF">DES45_103356</name>
</gene>
<dbReference type="Gene3D" id="3.10.350.10">
    <property type="entry name" value="LysM domain"/>
    <property type="match status" value="1"/>
</dbReference>
<feature type="region of interest" description="Disordered" evidence="2">
    <location>
        <begin position="290"/>
        <end position="314"/>
    </location>
</feature>
<evidence type="ECO:0000256" key="1">
    <source>
        <dbReference type="ARBA" id="ARBA00038420"/>
    </source>
</evidence>
<dbReference type="CDD" id="cd12797">
    <property type="entry name" value="M23_peptidase"/>
    <property type="match status" value="1"/>
</dbReference>
<feature type="region of interest" description="Disordered" evidence="2">
    <location>
        <begin position="170"/>
        <end position="241"/>
    </location>
</feature>
<evidence type="ECO:0000313" key="5">
    <source>
        <dbReference type="EMBL" id="RDI60095.1"/>
    </source>
</evidence>
<organism evidence="5 6">
    <name type="scientific">Microvirga subterranea</name>
    <dbReference type="NCBI Taxonomy" id="186651"/>
    <lineage>
        <taxon>Bacteria</taxon>
        <taxon>Pseudomonadati</taxon>
        <taxon>Pseudomonadota</taxon>
        <taxon>Alphaproteobacteria</taxon>
        <taxon>Hyphomicrobiales</taxon>
        <taxon>Methylobacteriaceae</taxon>
        <taxon>Microvirga</taxon>
    </lineage>
</organism>
<dbReference type="PANTHER" id="PTHR21666:SF263">
    <property type="entry name" value="MUREIN HYDROLASE ACTIVATOR NLPD"/>
    <property type="match status" value="1"/>
</dbReference>
<keyword evidence="5" id="KW-0378">Hydrolase</keyword>
<dbReference type="GO" id="GO:0004222">
    <property type="term" value="F:metalloendopeptidase activity"/>
    <property type="evidence" value="ECO:0007669"/>
    <property type="project" value="TreeGrafter"/>
</dbReference>
<dbReference type="PANTHER" id="PTHR21666">
    <property type="entry name" value="PEPTIDASE-RELATED"/>
    <property type="match status" value="1"/>
</dbReference>
<dbReference type="SMART" id="SM00257">
    <property type="entry name" value="LysM"/>
    <property type="match status" value="1"/>
</dbReference>
<dbReference type="SUPFAM" id="SSF54106">
    <property type="entry name" value="LysM domain"/>
    <property type="match status" value="1"/>
</dbReference>
<dbReference type="Pfam" id="PF01476">
    <property type="entry name" value="LysM"/>
    <property type="match status" value="1"/>
</dbReference>
<feature type="compositionally biased region" description="Low complexity" evidence="2">
    <location>
        <begin position="224"/>
        <end position="238"/>
    </location>
</feature>